<dbReference type="EMBL" id="CM056811">
    <property type="protein sequence ID" value="KAJ8634459.1"/>
    <property type="molecule type" value="Genomic_DNA"/>
</dbReference>
<accession>A0ACC2LM00</accession>
<proteinExistence type="predicted"/>
<evidence type="ECO:0000313" key="1">
    <source>
        <dbReference type="EMBL" id="KAJ8634459.1"/>
    </source>
</evidence>
<dbReference type="Proteomes" id="UP001234297">
    <property type="component" value="Chromosome 3"/>
</dbReference>
<organism evidence="1 2">
    <name type="scientific">Persea americana</name>
    <name type="common">Avocado</name>
    <dbReference type="NCBI Taxonomy" id="3435"/>
    <lineage>
        <taxon>Eukaryota</taxon>
        <taxon>Viridiplantae</taxon>
        <taxon>Streptophyta</taxon>
        <taxon>Embryophyta</taxon>
        <taxon>Tracheophyta</taxon>
        <taxon>Spermatophyta</taxon>
        <taxon>Magnoliopsida</taxon>
        <taxon>Magnoliidae</taxon>
        <taxon>Laurales</taxon>
        <taxon>Lauraceae</taxon>
        <taxon>Persea</taxon>
    </lineage>
</organism>
<evidence type="ECO:0000313" key="2">
    <source>
        <dbReference type="Proteomes" id="UP001234297"/>
    </source>
</evidence>
<protein>
    <submittedName>
        <fullName evidence="1">Uncharacterized protein</fullName>
    </submittedName>
</protein>
<name>A0ACC2LM00_PERAE</name>
<gene>
    <name evidence="1" type="ORF">MRB53_008726</name>
</gene>
<sequence length="153" mass="16518">MERTCGFIRTLTRLYRRLHGRQKRIFQFSSTMRGGKLAIAALPPLSSAVRWIFQISSAVRGGKLAAEALPPLSSAVNSIFQFSSAVRGGKPATAALPPLPSAVKSVFQFSSALRGGKLEIAFTLRVLVAEIFQSEFPSSFRFFCLLVAPGVGA</sequence>
<comment type="caution">
    <text evidence="1">The sequence shown here is derived from an EMBL/GenBank/DDBJ whole genome shotgun (WGS) entry which is preliminary data.</text>
</comment>
<reference evidence="1 2" key="1">
    <citation type="journal article" date="2022" name="Hortic Res">
        <title>A haplotype resolved chromosomal level avocado genome allows analysis of novel avocado genes.</title>
        <authorList>
            <person name="Nath O."/>
            <person name="Fletcher S.J."/>
            <person name="Hayward A."/>
            <person name="Shaw L.M."/>
            <person name="Masouleh A.K."/>
            <person name="Furtado A."/>
            <person name="Henry R.J."/>
            <person name="Mitter N."/>
        </authorList>
    </citation>
    <scope>NUCLEOTIDE SEQUENCE [LARGE SCALE GENOMIC DNA]</scope>
    <source>
        <strain evidence="2">cv. Hass</strain>
    </source>
</reference>
<keyword evidence="2" id="KW-1185">Reference proteome</keyword>